<feature type="transmembrane region" description="Helical" evidence="1">
    <location>
        <begin position="268"/>
        <end position="289"/>
    </location>
</feature>
<organism evidence="2">
    <name type="scientific">Pyrodinium bahamense</name>
    <dbReference type="NCBI Taxonomy" id="73915"/>
    <lineage>
        <taxon>Eukaryota</taxon>
        <taxon>Sar</taxon>
        <taxon>Alveolata</taxon>
        <taxon>Dinophyceae</taxon>
        <taxon>Gonyaulacales</taxon>
        <taxon>Pyrocystaceae</taxon>
        <taxon>Pyrodinium</taxon>
    </lineage>
</organism>
<evidence type="ECO:0000256" key="1">
    <source>
        <dbReference type="SAM" id="Phobius"/>
    </source>
</evidence>
<gene>
    <name evidence="2" type="ORF">PBAH0796_LOCUS17896</name>
</gene>
<feature type="transmembrane region" description="Helical" evidence="1">
    <location>
        <begin position="44"/>
        <end position="66"/>
    </location>
</feature>
<name>A0A7S0AK55_9DINO</name>
<keyword evidence="1" id="KW-1133">Transmembrane helix</keyword>
<dbReference type="AlphaFoldDB" id="A0A7S0AK55"/>
<feature type="transmembrane region" description="Helical" evidence="1">
    <location>
        <begin position="207"/>
        <end position="231"/>
    </location>
</feature>
<proteinExistence type="predicted"/>
<feature type="transmembrane region" description="Helical" evidence="1">
    <location>
        <begin position="238"/>
        <end position="256"/>
    </location>
</feature>
<dbReference type="EMBL" id="HBEG01029296">
    <property type="protein sequence ID" value="CAD8366436.1"/>
    <property type="molecule type" value="Transcribed_RNA"/>
</dbReference>
<reference evidence="2" key="1">
    <citation type="submission" date="2021-01" db="EMBL/GenBank/DDBJ databases">
        <authorList>
            <person name="Corre E."/>
            <person name="Pelletier E."/>
            <person name="Niang G."/>
            <person name="Scheremetjew M."/>
            <person name="Finn R."/>
            <person name="Kale V."/>
            <person name="Holt S."/>
            <person name="Cochrane G."/>
            <person name="Meng A."/>
            <person name="Brown T."/>
            <person name="Cohen L."/>
        </authorList>
    </citation>
    <scope>NUCLEOTIDE SEQUENCE</scope>
    <source>
        <strain evidence="2">Pbaha01</strain>
    </source>
</reference>
<protein>
    <submittedName>
        <fullName evidence="2">Uncharacterized protein</fullName>
    </submittedName>
</protein>
<keyword evidence="1" id="KW-0812">Transmembrane</keyword>
<sequence length="303" mass="32235">MAPSTAPAVAFTLLTSQTQAKGGQSGVAPAREQQRATLDLPKYLLLALTGALMLFIFLLTLWSWLLNDSLRFRQTLCRTPSEDIMCGDGANFTELAQRLGRQGENGRLYGCSCEEGILADWACAVDTDRFSISYFISTAPGTGAMAALSAWPVLGMWRYGAGTLRHLRLAHVGTMAEYDIVGATLAAFQLFYGLFLTNTLCVASTFHIVSVVLFIVALVVHYLLLAYLIGVGTAAGRLIVAACVAGVAAVSAGGLWPTGPSWLGQYAFWLGECIGLSAGFSIAPILILFKKPPAQPDEAEATA</sequence>
<keyword evidence="1" id="KW-0472">Membrane</keyword>
<accession>A0A7S0AK55</accession>
<feature type="transmembrane region" description="Helical" evidence="1">
    <location>
        <begin position="175"/>
        <end position="195"/>
    </location>
</feature>
<evidence type="ECO:0000313" key="2">
    <source>
        <dbReference type="EMBL" id="CAD8366436.1"/>
    </source>
</evidence>